<reference evidence="1" key="1">
    <citation type="submission" date="2021-02" db="EMBL/GenBank/DDBJ databases">
        <authorList>
            <person name="Dougan E. K."/>
            <person name="Rhodes N."/>
            <person name="Thang M."/>
            <person name="Chan C."/>
        </authorList>
    </citation>
    <scope>NUCLEOTIDE SEQUENCE</scope>
</reference>
<dbReference type="Proteomes" id="UP000654075">
    <property type="component" value="Unassembled WGS sequence"/>
</dbReference>
<sequence>AGQMPWKSRRRLMRTAGNDNDVWDADAVDAENIVDISQVEGSAYLSSPFCFEHGVRYESSRDDPVMALQFRFAFLNETEAQLVNGLRDGAMREIASVFAEAIAASVAASELRMPDVAEVAAREAEESSCNQQPDLVAARLKGLRSRSLRHLCLQVLVLIRSADRRLPRPRRKTLHE</sequence>
<feature type="non-terminal residue" evidence="1">
    <location>
        <position position="1"/>
    </location>
</feature>
<protein>
    <submittedName>
        <fullName evidence="1">Uncharacterized protein</fullName>
    </submittedName>
</protein>
<keyword evidence="2" id="KW-1185">Reference proteome</keyword>
<organism evidence="1 2">
    <name type="scientific">Polarella glacialis</name>
    <name type="common">Dinoflagellate</name>
    <dbReference type="NCBI Taxonomy" id="89957"/>
    <lineage>
        <taxon>Eukaryota</taxon>
        <taxon>Sar</taxon>
        <taxon>Alveolata</taxon>
        <taxon>Dinophyceae</taxon>
        <taxon>Suessiales</taxon>
        <taxon>Suessiaceae</taxon>
        <taxon>Polarella</taxon>
    </lineage>
</organism>
<comment type="caution">
    <text evidence="1">The sequence shown here is derived from an EMBL/GenBank/DDBJ whole genome shotgun (WGS) entry which is preliminary data.</text>
</comment>
<dbReference type="OrthoDB" id="415187at2759"/>
<proteinExistence type="predicted"/>
<feature type="non-terminal residue" evidence="1">
    <location>
        <position position="176"/>
    </location>
</feature>
<evidence type="ECO:0000313" key="2">
    <source>
        <dbReference type="Proteomes" id="UP000654075"/>
    </source>
</evidence>
<gene>
    <name evidence="1" type="ORF">PGLA1383_LOCUS206</name>
</gene>
<dbReference type="EMBL" id="CAJNNV010000042">
    <property type="protein sequence ID" value="CAE8581194.1"/>
    <property type="molecule type" value="Genomic_DNA"/>
</dbReference>
<evidence type="ECO:0000313" key="1">
    <source>
        <dbReference type="EMBL" id="CAE8581194.1"/>
    </source>
</evidence>
<accession>A0A813D631</accession>
<dbReference type="AlphaFoldDB" id="A0A813D631"/>
<name>A0A813D631_POLGL</name>